<evidence type="ECO:0000313" key="3">
    <source>
        <dbReference type="EMBL" id="GFZ10051.1"/>
    </source>
</evidence>
<gene>
    <name evidence="3" type="ORF">Acr_21g0006500</name>
</gene>
<feature type="compositionally biased region" description="Polar residues" evidence="2">
    <location>
        <begin position="42"/>
        <end position="51"/>
    </location>
</feature>
<dbReference type="AlphaFoldDB" id="A0A7J0GH51"/>
<comment type="caution">
    <text evidence="3">The sequence shown here is derived from an EMBL/GenBank/DDBJ whole genome shotgun (WGS) entry which is preliminary data.</text>
</comment>
<name>A0A7J0GH51_9ERIC</name>
<feature type="region of interest" description="Disordered" evidence="2">
    <location>
        <begin position="28"/>
        <end position="51"/>
    </location>
</feature>
<protein>
    <submittedName>
        <fullName evidence="3">Uncharacterized protein</fullName>
    </submittedName>
</protein>
<evidence type="ECO:0000313" key="4">
    <source>
        <dbReference type="Proteomes" id="UP000585474"/>
    </source>
</evidence>
<evidence type="ECO:0000256" key="1">
    <source>
        <dbReference type="SAM" id="Coils"/>
    </source>
</evidence>
<accession>A0A7J0GH51</accession>
<dbReference type="OrthoDB" id="2012683at2759"/>
<proteinExistence type="predicted"/>
<organism evidence="3 4">
    <name type="scientific">Actinidia rufa</name>
    <dbReference type="NCBI Taxonomy" id="165716"/>
    <lineage>
        <taxon>Eukaryota</taxon>
        <taxon>Viridiplantae</taxon>
        <taxon>Streptophyta</taxon>
        <taxon>Embryophyta</taxon>
        <taxon>Tracheophyta</taxon>
        <taxon>Spermatophyta</taxon>
        <taxon>Magnoliopsida</taxon>
        <taxon>eudicotyledons</taxon>
        <taxon>Gunneridae</taxon>
        <taxon>Pentapetalae</taxon>
        <taxon>asterids</taxon>
        <taxon>Ericales</taxon>
        <taxon>Actinidiaceae</taxon>
        <taxon>Actinidia</taxon>
    </lineage>
</organism>
<feature type="region of interest" description="Disordered" evidence="2">
    <location>
        <begin position="304"/>
        <end position="369"/>
    </location>
</feature>
<feature type="coiled-coil region" evidence="1">
    <location>
        <begin position="237"/>
        <end position="264"/>
    </location>
</feature>
<dbReference type="EMBL" id="BJWL01000021">
    <property type="protein sequence ID" value="GFZ10051.1"/>
    <property type="molecule type" value="Genomic_DNA"/>
</dbReference>
<feature type="region of interest" description="Disordered" evidence="2">
    <location>
        <begin position="640"/>
        <end position="666"/>
    </location>
</feature>
<evidence type="ECO:0000256" key="2">
    <source>
        <dbReference type="SAM" id="MobiDB-lite"/>
    </source>
</evidence>
<dbReference type="Proteomes" id="UP000585474">
    <property type="component" value="Unassembled WGS sequence"/>
</dbReference>
<sequence length="666" mass="73387">MSDEVTVDDLENSLPSWISDHLEERSLIGDIPTTSRDERRNSSSFREMTKSSPMDCLGSLEFRGQFYSIKDITQSKAFLKSFALDSDTWRPAEETTPRRKILAAQLTSQPTSEGDNPEVTIPEMTQWTMSTKIDLKKLARLAKAKAKGDPKKDMPPARGKGIHIGEKSKRAREDPTVTSAQATTQDIPAFAALGEGTSANPGVVLGLEAFAIDNPAVEEKLLQGVVLPADKKTKKFKEEYGVAMEKHEKEMAEMRRRELIAKKLVVDEFKASKEYKEAAEGAASSYFGEALTNCSSRRYGAPAPNRVGNGVRTRPHAPFEDRRVRSVSATRPGRSHALPRARGRTHAPARAKERLPRVSTRQPRAEEEGHIKRDCPKYKARDQSSDTAVTAVMAVDESEVLLAASDDGKSDWMQKDAVLRLVEEFSEFPRETRRCCGERRLEGYTDWRGMSRQGELLFDMGPVVLERRMDKGSNRCTEVRKASAGVLGGSVMVPGGSGVGTRAQGDALGYVRKSGQTRVMQPVQDVHREAQRKETKSILRSCTAKGAATPKRVSFALDLISGGVLSSWHLGEKVQGTSVWRCIHFGGKWSSPLMRLGISDAVLQSYGGAGSKVVRKDNLKTSDYPPVGWRGRLLSPAHLDESKPTWMSPSPVAKPKPDWSSCGVSM</sequence>
<feature type="compositionally biased region" description="Basic residues" evidence="2">
    <location>
        <begin position="333"/>
        <end position="349"/>
    </location>
</feature>
<keyword evidence="4" id="KW-1185">Reference proteome</keyword>
<keyword evidence="1" id="KW-0175">Coiled coil</keyword>
<reference evidence="3 4" key="1">
    <citation type="submission" date="2019-07" db="EMBL/GenBank/DDBJ databases">
        <title>De Novo Assembly of kiwifruit Actinidia rufa.</title>
        <authorList>
            <person name="Sugita-Konishi S."/>
            <person name="Sato K."/>
            <person name="Mori E."/>
            <person name="Abe Y."/>
            <person name="Kisaki G."/>
            <person name="Hamano K."/>
            <person name="Suezawa K."/>
            <person name="Otani M."/>
            <person name="Fukuda T."/>
            <person name="Manabe T."/>
            <person name="Gomi K."/>
            <person name="Tabuchi M."/>
            <person name="Akimitsu K."/>
            <person name="Kataoka I."/>
        </authorList>
    </citation>
    <scope>NUCLEOTIDE SEQUENCE [LARGE SCALE GENOMIC DNA]</scope>
    <source>
        <strain evidence="4">cv. Fuchu</strain>
    </source>
</reference>